<dbReference type="Gene3D" id="2.70.70.10">
    <property type="entry name" value="Glucose Permease (Domain IIA)"/>
    <property type="match status" value="1"/>
</dbReference>
<dbReference type="Proteomes" id="UP000199147">
    <property type="component" value="Unassembled WGS sequence"/>
</dbReference>
<keyword evidence="6" id="KW-0418">Kinase</keyword>
<keyword evidence="5" id="KW-0598">Phosphotransferase system</keyword>
<evidence type="ECO:0000313" key="8">
    <source>
        <dbReference type="EMBL" id="CRZ15441.1"/>
    </source>
</evidence>
<dbReference type="PROSITE" id="PS51093">
    <property type="entry name" value="PTS_EIIA_TYPE_1"/>
    <property type="match status" value="1"/>
</dbReference>
<gene>
    <name evidence="8" type="ORF">BN2156_02302</name>
</gene>
<keyword evidence="3" id="KW-0762">Sugar transport</keyword>
<evidence type="ECO:0000313" key="9">
    <source>
        <dbReference type="Proteomes" id="UP000199147"/>
    </source>
</evidence>
<keyword evidence="2" id="KW-0813">Transport</keyword>
<feature type="domain" description="PTS EIIA type-1" evidence="7">
    <location>
        <begin position="22"/>
        <end position="126"/>
    </location>
</feature>
<dbReference type="NCBIfam" id="TIGR00830">
    <property type="entry name" value="PTBA"/>
    <property type="match status" value="1"/>
</dbReference>
<dbReference type="InterPro" id="IPR001127">
    <property type="entry name" value="PTS_EIIA_1_perm"/>
</dbReference>
<dbReference type="PANTHER" id="PTHR45008:SF1">
    <property type="entry name" value="PTS SYSTEM GLUCOSE-SPECIFIC EIIA COMPONENT"/>
    <property type="match status" value="1"/>
</dbReference>
<dbReference type="STRING" id="146018.BN2156_02302"/>
<keyword evidence="9" id="KW-1185">Reference proteome</keyword>
<protein>
    <submittedName>
        <fullName evidence="8">Beta-glucoside-specific EII permease</fullName>
    </submittedName>
</protein>
<dbReference type="SUPFAM" id="SSF51261">
    <property type="entry name" value="Duplicated hybrid motif"/>
    <property type="match status" value="1"/>
</dbReference>
<keyword evidence="4" id="KW-0808">Transferase</keyword>
<comment type="subcellular location">
    <subcellularLocation>
        <location evidence="1">Cytoplasm</location>
    </subcellularLocation>
</comment>
<dbReference type="InterPro" id="IPR011055">
    <property type="entry name" value="Dup_hybrid_motif"/>
</dbReference>
<evidence type="ECO:0000259" key="7">
    <source>
        <dbReference type="PROSITE" id="PS51093"/>
    </source>
</evidence>
<evidence type="ECO:0000256" key="6">
    <source>
        <dbReference type="ARBA" id="ARBA00022777"/>
    </source>
</evidence>
<reference evidence="9" key="1">
    <citation type="submission" date="2015-07" db="EMBL/GenBank/DDBJ databases">
        <authorList>
            <person name="Urmite Genomes"/>
        </authorList>
    </citation>
    <scope>NUCLEOTIDE SEQUENCE [LARGE SCALE GENOMIC DNA]</scope>
    <source>
        <strain evidence="9">type strain: ATCC 49404</strain>
    </source>
</reference>
<dbReference type="Pfam" id="PF00358">
    <property type="entry name" value="PTS_EIIA_1"/>
    <property type="match status" value="1"/>
</dbReference>
<evidence type="ECO:0000256" key="3">
    <source>
        <dbReference type="ARBA" id="ARBA00022597"/>
    </source>
</evidence>
<dbReference type="InterPro" id="IPR050890">
    <property type="entry name" value="PTS_EIIA_component"/>
</dbReference>
<proteinExistence type="predicted"/>
<dbReference type="OrthoDB" id="9797715at2"/>
<dbReference type="GO" id="GO:0016301">
    <property type="term" value="F:kinase activity"/>
    <property type="evidence" value="ECO:0007669"/>
    <property type="project" value="UniProtKB-KW"/>
</dbReference>
<sequence>MSTTRVLAPVPGRAVALQDVPDPVFSAGMVGYGAAVDPPRGVIDAIAPVSGKLLKLMPHAYVIMTTDNVGVLVHLGLDTVALNGEGFTTHVNQGDDVTAGQVMITYDVPAIEAKGLNPVVPVVVMDEREPGNVTVAAPVTAGADIGSGAELFTASK</sequence>
<dbReference type="EMBL" id="CWKH01000001">
    <property type="protein sequence ID" value="CRZ15441.1"/>
    <property type="molecule type" value="Genomic_DNA"/>
</dbReference>
<name>A0A0H5RNU2_9MYCO</name>
<evidence type="ECO:0000256" key="4">
    <source>
        <dbReference type="ARBA" id="ARBA00022679"/>
    </source>
</evidence>
<evidence type="ECO:0000256" key="2">
    <source>
        <dbReference type="ARBA" id="ARBA00022448"/>
    </source>
</evidence>
<dbReference type="RefSeq" id="WP_090513604.1">
    <property type="nucleotide sequence ID" value="NZ_CWKH01000001.1"/>
</dbReference>
<accession>A0A0H5RNU2</accession>
<dbReference type="PANTHER" id="PTHR45008">
    <property type="entry name" value="PTS SYSTEM GLUCOSE-SPECIFIC EIIA COMPONENT"/>
    <property type="match status" value="1"/>
</dbReference>
<dbReference type="GO" id="GO:0005737">
    <property type="term" value="C:cytoplasm"/>
    <property type="evidence" value="ECO:0007669"/>
    <property type="project" value="UniProtKB-SubCell"/>
</dbReference>
<evidence type="ECO:0000256" key="5">
    <source>
        <dbReference type="ARBA" id="ARBA00022683"/>
    </source>
</evidence>
<dbReference type="GO" id="GO:0009401">
    <property type="term" value="P:phosphoenolpyruvate-dependent sugar phosphotransferase system"/>
    <property type="evidence" value="ECO:0007669"/>
    <property type="project" value="UniProtKB-KW"/>
</dbReference>
<organism evidence="8 9">
    <name type="scientific">Mycolicibacterium neworleansense</name>
    <dbReference type="NCBI Taxonomy" id="146018"/>
    <lineage>
        <taxon>Bacteria</taxon>
        <taxon>Bacillati</taxon>
        <taxon>Actinomycetota</taxon>
        <taxon>Actinomycetes</taxon>
        <taxon>Mycobacteriales</taxon>
        <taxon>Mycobacteriaceae</taxon>
        <taxon>Mycolicibacterium</taxon>
    </lineage>
</organism>
<evidence type="ECO:0000256" key="1">
    <source>
        <dbReference type="ARBA" id="ARBA00004496"/>
    </source>
</evidence>
<dbReference type="AlphaFoldDB" id="A0A0H5RNU2"/>